<dbReference type="Proteomes" id="UP000232455">
    <property type="component" value="Unassembled WGS sequence"/>
</dbReference>
<keyword evidence="2" id="KW-1185">Reference proteome</keyword>
<dbReference type="EMBL" id="PHHE01000001">
    <property type="protein sequence ID" value="PKA72545.1"/>
    <property type="molecule type" value="Genomic_DNA"/>
</dbReference>
<reference evidence="1 2" key="1">
    <citation type="submission" date="2017-11" db="EMBL/GenBank/DDBJ databases">
        <title>Genome sequencing of a diverse group of Pseudomonas species.</title>
        <authorList>
            <person name="Loper J."/>
        </authorList>
    </citation>
    <scope>NUCLEOTIDE SEQUENCE [LARGE SCALE GENOMIC DNA]</scope>
    <source>
        <strain evidence="1 2">LMG 25716</strain>
    </source>
</reference>
<evidence type="ECO:0000313" key="1">
    <source>
        <dbReference type="EMBL" id="PKA72545.1"/>
    </source>
</evidence>
<organism evidence="1 2">
    <name type="scientific">Pseudomonas baetica</name>
    <dbReference type="NCBI Taxonomy" id="674054"/>
    <lineage>
        <taxon>Bacteria</taxon>
        <taxon>Pseudomonadati</taxon>
        <taxon>Pseudomonadota</taxon>
        <taxon>Gammaproteobacteria</taxon>
        <taxon>Pseudomonadales</taxon>
        <taxon>Pseudomonadaceae</taxon>
        <taxon>Pseudomonas</taxon>
    </lineage>
</organism>
<accession>A0ABX4Q6W3</accession>
<dbReference type="RefSeq" id="WP_095190948.1">
    <property type="nucleotide sequence ID" value="NZ_JAVLSL010000023.1"/>
</dbReference>
<sequence>MSTFDSNHKLIIAAFLALKNKAIILEKHTLRGNYQINKNRLPFFMVHNYYSHLRDVCDLPIVFMMNEELSNTAARHLCPELVVEMLEEQHLTPRVQVDGKGAALEHEDFKASLSDISALFSDRINGMVGSLMLDFTVSAFSCFEHWITKLYGGYAETLEADYEKSRKDKVSKLLKRHGESNSDEDRSKYLNEILEVRGPHRSIPDKINALYKMVDEQKYGRNINHDKNIIQFLGACRNTVHNAGLHRKDPLQIICNGITYSLDTDRPWYNASYPQSIALLGELVDIYSHLIRSLDDYPLDAVCEEIKRQPDMMLFETAVEHAYRSDGQTPLEYILVEEFEVGEVQAANIAKRLARIKADTSRDPDEFCIFEILSGDLLKPLETQPVP</sequence>
<comment type="caution">
    <text evidence="1">The sequence shown here is derived from an EMBL/GenBank/DDBJ whole genome shotgun (WGS) entry which is preliminary data.</text>
</comment>
<proteinExistence type="predicted"/>
<name>A0ABX4Q6W3_9PSED</name>
<gene>
    <name evidence="1" type="ORF">ATI02_5612</name>
</gene>
<protein>
    <submittedName>
        <fullName evidence="1">Uncharacterized protein</fullName>
    </submittedName>
</protein>
<evidence type="ECO:0000313" key="2">
    <source>
        <dbReference type="Proteomes" id="UP000232455"/>
    </source>
</evidence>